<evidence type="ECO:0000313" key="3">
    <source>
        <dbReference type="Proteomes" id="UP001189429"/>
    </source>
</evidence>
<evidence type="ECO:0000313" key="2">
    <source>
        <dbReference type="EMBL" id="CAK0827581.1"/>
    </source>
</evidence>
<feature type="compositionally biased region" description="Basic and acidic residues" evidence="1">
    <location>
        <begin position="107"/>
        <end position="131"/>
    </location>
</feature>
<feature type="region of interest" description="Disordered" evidence="1">
    <location>
        <begin position="642"/>
        <end position="679"/>
    </location>
</feature>
<dbReference type="InterPro" id="IPR008984">
    <property type="entry name" value="SMAD_FHA_dom_sf"/>
</dbReference>
<dbReference type="SUPFAM" id="SSF49879">
    <property type="entry name" value="SMAD/FHA domain"/>
    <property type="match status" value="1"/>
</dbReference>
<organism evidence="2 3">
    <name type="scientific">Prorocentrum cordatum</name>
    <dbReference type="NCBI Taxonomy" id="2364126"/>
    <lineage>
        <taxon>Eukaryota</taxon>
        <taxon>Sar</taxon>
        <taxon>Alveolata</taxon>
        <taxon>Dinophyceae</taxon>
        <taxon>Prorocentrales</taxon>
        <taxon>Prorocentraceae</taxon>
        <taxon>Prorocentrum</taxon>
    </lineage>
</organism>
<feature type="region of interest" description="Disordered" evidence="1">
    <location>
        <begin position="1"/>
        <end position="355"/>
    </location>
</feature>
<dbReference type="Proteomes" id="UP001189429">
    <property type="component" value="Unassembled WGS sequence"/>
</dbReference>
<feature type="compositionally biased region" description="Basic and acidic residues" evidence="1">
    <location>
        <begin position="227"/>
        <end position="254"/>
    </location>
</feature>
<feature type="compositionally biased region" description="Acidic residues" evidence="1">
    <location>
        <begin position="179"/>
        <end position="192"/>
    </location>
</feature>
<feature type="non-terminal residue" evidence="2">
    <location>
        <position position="679"/>
    </location>
</feature>
<name>A0ABN9S770_9DINO</name>
<dbReference type="Gene3D" id="2.60.200.20">
    <property type="match status" value="1"/>
</dbReference>
<feature type="compositionally biased region" description="Basic and acidic residues" evidence="1">
    <location>
        <begin position="23"/>
        <end position="44"/>
    </location>
</feature>
<protein>
    <recommendedName>
        <fullName evidence="4">FHA domain-containing protein</fullName>
    </recommendedName>
</protein>
<comment type="caution">
    <text evidence="2">The sequence shown here is derived from an EMBL/GenBank/DDBJ whole genome shotgun (WGS) entry which is preliminary data.</text>
</comment>
<feature type="compositionally biased region" description="Polar residues" evidence="1">
    <location>
        <begin position="141"/>
        <end position="151"/>
    </location>
</feature>
<dbReference type="EMBL" id="CAUYUJ010009757">
    <property type="protein sequence ID" value="CAK0827581.1"/>
    <property type="molecule type" value="Genomic_DNA"/>
</dbReference>
<sequence>MSQPSFIKQEARAKLPQSANAENPDKVEKPKNLKRENLKKEEKPLQGAKGSGSENSDNEEKRAWQKAKRRKSAPQPEDEEPEGDEPEGEGPEDGDPESVHTPALHLLPERLQRTRESLPFENARDMFEGLRQELGPPRPPENTQQHLTENAQQHEAEVEHSGDELEAEAESPTFRESEMPEEAGSETAELDEEGSRPQELAPEESKCQEQLPEESSREPEVPDDEDSNRHELVPEEVKRQELLPEESMRLREESEALAFASHGRRQSQRGLEGMSFSVAHSSSRLLSASEKRTQNEQARSGMANQVTASKKPAQAARESKPTVAKKPAQAVSRKSEPTVSKKPSRAQIEGKTSTDKLDAVVQVETEVKMETTLKPESSWSETEIETHLDPAQEAELHASWRAERFNSGELTGLQGDVLLICVWSDNPMHYTYLKVAKEEFQDVAIEYRDSLKVPSESAKEAATPAAPTAPRRAPLGAEHAASQAVLRLSSAGHCPLGSPSPGAAPLWAAAAPAPEEGLSAVPAWALEHVSSKGASTDELSPSQRTLLLRPGVGAEGAELVAAVGRVHQPDLFRAWLPDAKERYAVSRLAFEVSWPPGGGAWLRARSTNPVYVDGHRAQPGKPAMLTPGSEVLLVFEQERGTRATQSCSPSWSSCASAPAAGPPSPRSQWPRPRPHAPPR</sequence>
<feature type="compositionally biased region" description="Basic and acidic residues" evidence="1">
    <location>
        <begin position="152"/>
        <end position="163"/>
    </location>
</feature>
<feature type="region of interest" description="Disordered" evidence="1">
    <location>
        <begin position="452"/>
        <end position="477"/>
    </location>
</feature>
<evidence type="ECO:0000256" key="1">
    <source>
        <dbReference type="SAM" id="MobiDB-lite"/>
    </source>
</evidence>
<feature type="compositionally biased region" description="Low complexity" evidence="1">
    <location>
        <begin position="646"/>
        <end position="659"/>
    </location>
</feature>
<accession>A0ABN9S770</accession>
<proteinExistence type="predicted"/>
<evidence type="ECO:0008006" key="4">
    <source>
        <dbReference type="Google" id="ProtNLM"/>
    </source>
</evidence>
<keyword evidence="3" id="KW-1185">Reference proteome</keyword>
<feature type="compositionally biased region" description="Polar residues" evidence="1">
    <location>
        <begin position="295"/>
        <end position="308"/>
    </location>
</feature>
<reference evidence="2" key="1">
    <citation type="submission" date="2023-10" db="EMBL/GenBank/DDBJ databases">
        <authorList>
            <person name="Chen Y."/>
            <person name="Shah S."/>
            <person name="Dougan E. K."/>
            <person name="Thang M."/>
            <person name="Chan C."/>
        </authorList>
    </citation>
    <scope>NUCLEOTIDE SEQUENCE [LARGE SCALE GENOMIC DNA]</scope>
</reference>
<feature type="compositionally biased region" description="Acidic residues" evidence="1">
    <location>
        <begin position="76"/>
        <end position="96"/>
    </location>
</feature>
<gene>
    <name evidence="2" type="ORF">PCOR1329_LOCUS27087</name>
</gene>
<feature type="compositionally biased region" description="Low complexity" evidence="1">
    <location>
        <begin position="454"/>
        <end position="474"/>
    </location>
</feature>